<evidence type="ECO:0000256" key="5">
    <source>
        <dbReference type="SAM" id="MobiDB-lite"/>
    </source>
</evidence>
<organism evidence="8 9">
    <name type="scientific">Trapa natans</name>
    <name type="common">Water chestnut</name>
    <dbReference type="NCBI Taxonomy" id="22666"/>
    <lineage>
        <taxon>Eukaryota</taxon>
        <taxon>Viridiplantae</taxon>
        <taxon>Streptophyta</taxon>
        <taxon>Embryophyta</taxon>
        <taxon>Tracheophyta</taxon>
        <taxon>Spermatophyta</taxon>
        <taxon>Magnoliopsida</taxon>
        <taxon>eudicotyledons</taxon>
        <taxon>Gunneridae</taxon>
        <taxon>Pentapetalae</taxon>
        <taxon>rosids</taxon>
        <taxon>malvids</taxon>
        <taxon>Myrtales</taxon>
        <taxon>Lythraceae</taxon>
        <taxon>Trapa</taxon>
    </lineage>
</organism>
<dbReference type="PROSITE" id="PS51649">
    <property type="entry name" value="NPH3"/>
    <property type="match status" value="1"/>
</dbReference>
<dbReference type="InterPro" id="IPR011333">
    <property type="entry name" value="SKP1/BTB/POZ_sf"/>
</dbReference>
<dbReference type="Pfam" id="PF00651">
    <property type="entry name" value="BTB"/>
    <property type="match status" value="1"/>
</dbReference>
<dbReference type="SUPFAM" id="SSF54695">
    <property type="entry name" value="POZ domain"/>
    <property type="match status" value="1"/>
</dbReference>
<feature type="coiled-coil region" evidence="4">
    <location>
        <begin position="578"/>
        <end position="605"/>
    </location>
</feature>
<accession>A0AAN7L3J5</accession>
<keyword evidence="9" id="KW-1185">Reference proteome</keyword>
<feature type="domain" description="NPH3" evidence="7">
    <location>
        <begin position="245"/>
        <end position="536"/>
    </location>
</feature>
<dbReference type="PANTHER" id="PTHR32370">
    <property type="entry name" value="OS12G0117600 PROTEIN"/>
    <property type="match status" value="1"/>
</dbReference>
<dbReference type="InterPro" id="IPR000210">
    <property type="entry name" value="BTB/POZ_dom"/>
</dbReference>
<sequence>MACLMLGSKSESFHLQGDTWLCSTGLPSDVIIEVGDSSFHLHKFPLLSRSGLLQSLIRRSSSSLHDDQSCVVHLHDVPGGPETFCLAAKFCYGVKIELNALNVVALRCAAQYLQMTEEYGEDNLVFQAERLLDEVFGSWTDSIRALETCEDALPLAENLHIVSRCITALALKACTDPCLFSWPVSSGVAGRGENSAGGCTFFRSYRFMGFSLSAGNDAKILVGSTLWNGIRPAAGNSKSNCVTADWWYDDVSSLRLPLYKRLILAMSDRGMSPERISGSVMHYTMRHLPLMGRQPGGLDSGIATMLPISAMSEPDQTGLLEEIVNLLPDRTGVTPTKFLLRLLRTAMVLQAATLCHDRLERRAGSQLDGALLEDILIPSVYYSTETLYDIDCVERMLEYFMAAVATDLLDGGGFVEEEEEEEGRLFGVRSTPITVVARLIDGYLAEVATDVNLKMQKFQAVAALIPDYARPMDDGIYRAVDIYLKAHPWLTDSERDQICRLINCQKLSLEACTHASQNDRLPLRFIVQILFFEQLRLRISVAGWFFVSDDLDGSTDKNHHHQLLRNSVDGRRPHQNHFESSNLAFDDIKERVSELEREYLGLKLDLRKVAKTGGRGGIWDAFFRKLGLRRRPTGRETMMPPLKPPMPVVYDDPREATVN</sequence>
<dbReference type="InterPro" id="IPR027356">
    <property type="entry name" value="NPH3_dom"/>
</dbReference>
<proteinExistence type="inferred from homology"/>
<evidence type="ECO:0000256" key="2">
    <source>
        <dbReference type="ARBA" id="ARBA00022786"/>
    </source>
</evidence>
<dbReference type="Pfam" id="PF03000">
    <property type="entry name" value="NPH3"/>
    <property type="match status" value="1"/>
</dbReference>
<keyword evidence="2" id="KW-0833">Ubl conjugation pathway</keyword>
<comment type="similarity">
    <text evidence="3">Belongs to the NPH3 family.</text>
</comment>
<dbReference type="Proteomes" id="UP001346149">
    <property type="component" value="Unassembled WGS sequence"/>
</dbReference>
<feature type="region of interest" description="Disordered" evidence="5">
    <location>
        <begin position="634"/>
        <end position="659"/>
    </location>
</feature>
<evidence type="ECO:0000256" key="3">
    <source>
        <dbReference type="PROSITE-ProRule" id="PRU00982"/>
    </source>
</evidence>
<keyword evidence="4" id="KW-0175">Coiled coil</keyword>
<dbReference type="EMBL" id="JAXQNO010000019">
    <property type="protein sequence ID" value="KAK4774280.1"/>
    <property type="molecule type" value="Genomic_DNA"/>
</dbReference>
<dbReference type="InterPro" id="IPR043454">
    <property type="entry name" value="NPH3/RPT2-like"/>
</dbReference>
<name>A0AAN7L3J5_TRANT</name>
<evidence type="ECO:0000259" key="6">
    <source>
        <dbReference type="PROSITE" id="PS50097"/>
    </source>
</evidence>
<evidence type="ECO:0000256" key="1">
    <source>
        <dbReference type="ARBA" id="ARBA00004906"/>
    </source>
</evidence>
<feature type="domain" description="BTB" evidence="6">
    <location>
        <begin position="28"/>
        <end position="100"/>
    </location>
</feature>
<dbReference type="PROSITE" id="PS50097">
    <property type="entry name" value="BTB"/>
    <property type="match status" value="1"/>
</dbReference>
<dbReference type="Gene3D" id="3.30.710.10">
    <property type="entry name" value="Potassium Channel Kv1.1, Chain A"/>
    <property type="match status" value="1"/>
</dbReference>
<evidence type="ECO:0000259" key="7">
    <source>
        <dbReference type="PROSITE" id="PS51649"/>
    </source>
</evidence>
<evidence type="ECO:0000256" key="4">
    <source>
        <dbReference type="SAM" id="Coils"/>
    </source>
</evidence>
<comment type="caution">
    <text evidence="8">The sequence shown here is derived from an EMBL/GenBank/DDBJ whole genome shotgun (WGS) entry which is preliminary data.</text>
</comment>
<comment type="pathway">
    <text evidence="1">Protein modification; protein ubiquitination.</text>
</comment>
<evidence type="ECO:0000313" key="9">
    <source>
        <dbReference type="Proteomes" id="UP001346149"/>
    </source>
</evidence>
<evidence type="ECO:0000313" key="8">
    <source>
        <dbReference type="EMBL" id="KAK4774280.1"/>
    </source>
</evidence>
<reference evidence="8 9" key="1">
    <citation type="journal article" date="2023" name="Hortic Res">
        <title>Pangenome of water caltrop reveals structural variations and asymmetric subgenome divergence after allopolyploidization.</title>
        <authorList>
            <person name="Zhang X."/>
            <person name="Chen Y."/>
            <person name="Wang L."/>
            <person name="Yuan Y."/>
            <person name="Fang M."/>
            <person name="Shi L."/>
            <person name="Lu R."/>
            <person name="Comes H.P."/>
            <person name="Ma Y."/>
            <person name="Chen Y."/>
            <person name="Huang G."/>
            <person name="Zhou Y."/>
            <person name="Zheng Z."/>
            <person name="Qiu Y."/>
        </authorList>
    </citation>
    <scope>NUCLEOTIDE SEQUENCE [LARGE SCALE GENOMIC DNA]</scope>
    <source>
        <strain evidence="8">F231</strain>
    </source>
</reference>
<protein>
    <submittedName>
        <fullName evidence="8">Uncharacterized protein</fullName>
    </submittedName>
</protein>
<gene>
    <name evidence="8" type="ORF">SAY86_009215</name>
</gene>
<dbReference type="AlphaFoldDB" id="A0AAN7L3J5"/>